<sequence>MTTPLKKRAVNKWRLEVDTGSSGTPTWTVVKGLTKLEPTISPTEVDTSDFDSEGWSDSLTTFRSWTVAIEGFDGFTGTDASPVDDPGQVALKAKGVLTAYEAYADVRFYRTDTKKGFSGRVSVNWSGAGGDLKGVEPFKCSLTGAGKLTPITVTTT</sequence>
<dbReference type="OrthoDB" id="4201135at2"/>
<keyword evidence="2" id="KW-1185">Reference proteome</keyword>
<dbReference type="AlphaFoldDB" id="C6WBL5"/>
<evidence type="ECO:0000313" key="1">
    <source>
        <dbReference type="EMBL" id="ACU35583.1"/>
    </source>
</evidence>
<accession>C6WBL5</accession>
<proteinExistence type="predicted"/>
<dbReference type="Proteomes" id="UP000002213">
    <property type="component" value="Chromosome"/>
</dbReference>
<gene>
    <name evidence="1" type="ordered locus">Amir_1634</name>
</gene>
<dbReference type="KEGG" id="ami:Amir_1634"/>
<dbReference type="NCBIfam" id="NF047353">
    <property type="entry name" value="tube_lmo2291"/>
    <property type="match status" value="1"/>
</dbReference>
<dbReference type="eggNOG" id="ENOG50345V7">
    <property type="taxonomic scope" value="Bacteria"/>
</dbReference>
<reference evidence="1 2" key="1">
    <citation type="journal article" date="2009" name="Stand. Genomic Sci.">
        <title>Complete genome sequence of Actinosynnema mirum type strain (101).</title>
        <authorList>
            <person name="Land M."/>
            <person name="Lapidus A."/>
            <person name="Mayilraj S."/>
            <person name="Chen F."/>
            <person name="Copeland A."/>
            <person name="Del Rio T.G."/>
            <person name="Nolan M."/>
            <person name="Lucas S."/>
            <person name="Tice H."/>
            <person name="Cheng J.F."/>
            <person name="Chertkov O."/>
            <person name="Bruce D."/>
            <person name="Goodwin L."/>
            <person name="Pitluck S."/>
            <person name="Rohde M."/>
            <person name="Goker M."/>
            <person name="Pati A."/>
            <person name="Ivanova N."/>
            <person name="Mavromatis K."/>
            <person name="Chen A."/>
            <person name="Palaniappan K."/>
            <person name="Hauser L."/>
            <person name="Chang Y.J."/>
            <person name="Jeffries C.C."/>
            <person name="Brettin T."/>
            <person name="Detter J.C."/>
            <person name="Han C."/>
            <person name="Chain P."/>
            <person name="Tindall B.J."/>
            <person name="Bristow J."/>
            <person name="Eisen J.A."/>
            <person name="Markowitz V."/>
            <person name="Hugenholtz P."/>
            <person name="Kyrpides N.C."/>
            <person name="Klenk H.P."/>
        </authorList>
    </citation>
    <scope>NUCLEOTIDE SEQUENCE [LARGE SCALE GENOMIC DNA]</scope>
    <source>
        <strain evidence="2">ATCC 29888 / DSM 43827 / JCM 3225 / NBRC 14064 / NCIMB 13271 / NRRL B-12336 / IMRU 3971 / 101</strain>
    </source>
</reference>
<evidence type="ECO:0008006" key="3">
    <source>
        <dbReference type="Google" id="ProtNLM"/>
    </source>
</evidence>
<dbReference type="STRING" id="446462.Amir_1634"/>
<dbReference type="RefSeq" id="WP_015800472.1">
    <property type="nucleotide sequence ID" value="NC_013093.1"/>
</dbReference>
<name>C6WBL5_ACTMD</name>
<organism evidence="1 2">
    <name type="scientific">Actinosynnema mirum (strain ATCC 29888 / DSM 43827 / JCM 3225 / NBRC 14064 / NCIMB 13271 / NRRL B-12336 / IMRU 3971 / 101)</name>
    <dbReference type="NCBI Taxonomy" id="446462"/>
    <lineage>
        <taxon>Bacteria</taxon>
        <taxon>Bacillati</taxon>
        <taxon>Actinomycetota</taxon>
        <taxon>Actinomycetes</taxon>
        <taxon>Pseudonocardiales</taxon>
        <taxon>Pseudonocardiaceae</taxon>
        <taxon>Actinosynnema</taxon>
    </lineage>
</organism>
<protein>
    <recommendedName>
        <fullName evidence="3">Major tail protein</fullName>
    </recommendedName>
</protein>
<dbReference type="HOGENOM" id="CLU_1554397_0_0_11"/>
<dbReference type="EMBL" id="CP001630">
    <property type="protein sequence ID" value="ACU35583.1"/>
    <property type="molecule type" value="Genomic_DNA"/>
</dbReference>
<evidence type="ECO:0000313" key="2">
    <source>
        <dbReference type="Proteomes" id="UP000002213"/>
    </source>
</evidence>